<dbReference type="InterPro" id="IPR036847">
    <property type="entry name" value="RimP_C_sf"/>
</dbReference>
<proteinExistence type="inferred from homology"/>
<dbReference type="OrthoDB" id="9805006at2"/>
<accession>A0A0K1P9B9</accession>
<evidence type="ECO:0000259" key="5">
    <source>
        <dbReference type="Pfam" id="PF17384"/>
    </source>
</evidence>
<dbReference type="FunFam" id="3.30.300.70:FF:000001">
    <property type="entry name" value="Ribosome maturation factor RimP"/>
    <property type="match status" value="1"/>
</dbReference>
<organism evidence="6 7">
    <name type="scientific">Vulgatibacter incomptus</name>
    <dbReference type="NCBI Taxonomy" id="1391653"/>
    <lineage>
        <taxon>Bacteria</taxon>
        <taxon>Pseudomonadati</taxon>
        <taxon>Myxococcota</taxon>
        <taxon>Myxococcia</taxon>
        <taxon>Myxococcales</taxon>
        <taxon>Cystobacterineae</taxon>
        <taxon>Vulgatibacteraceae</taxon>
        <taxon>Vulgatibacter</taxon>
    </lineage>
</organism>
<evidence type="ECO:0000313" key="7">
    <source>
        <dbReference type="Proteomes" id="UP000055590"/>
    </source>
</evidence>
<dbReference type="InterPro" id="IPR028998">
    <property type="entry name" value="RimP_C"/>
</dbReference>
<protein>
    <recommendedName>
        <fullName evidence="3">Ribosome maturation factor RimP</fullName>
    </recommendedName>
</protein>
<dbReference type="GO" id="GO:0005829">
    <property type="term" value="C:cytosol"/>
    <property type="evidence" value="ECO:0007669"/>
    <property type="project" value="TreeGrafter"/>
</dbReference>
<dbReference type="AlphaFoldDB" id="A0A0K1P9B9"/>
<gene>
    <name evidence="3" type="primary">rimP</name>
    <name evidence="6" type="ORF">AKJ08_0403</name>
</gene>
<dbReference type="PATRIC" id="fig|1391653.3.peg.418"/>
<evidence type="ECO:0000259" key="4">
    <source>
        <dbReference type="Pfam" id="PF02576"/>
    </source>
</evidence>
<comment type="function">
    <text evidence="3">Required for maturation of 30S ribosomal subunits.</text>
</comment>
<dbReference type="STRING" id="1391653.AKJ08_0403"/>
<dbReference type="InterPro" id="IPR028989">
    <property type="entry name" value="RimP_N"/>
</dbReference>
<dbReference type="SUPFAM" id="SSF74942">
    <property type="entry name" value="YhbC-like, C-terminal domain"/>
    <property type="match status" value="1"/>
</dbReference>
<dbReference type="EMBL" id="CP012332">
    <property type="protein sequence ID" value="AKU90016.1"/>
    <property type="molecule type" value="Genomic_DNA"/>
</dbReference>
<comment type="similarity">
    <text evidence="3">Belongs to the RimP family.</text>
</comment>
<keyword evidence="7" id="KW-1185">Reference proteome</keyword>
<dbReference type="Proteomes" id="UP000055590">
    <property type="component" value="Chromosome"/>
</dbReference>
<evidence type="ECO:0000256" key="1">
    <source>
        <dbReference type="ARBA" id="ARBA00022490"/>
    </source>
</evidence>
<dbReference type="RefSeq" id="WP_050724522.1">
    <property type="nucleotide sequence ID" value="NZ_CP012332.1"/>
</dbReference>
<dbReference type="PANTHER" id="PTHR33867">
    <property type="entry name" value="RIBOSOME MATURATION FACTOR RIMP"/>
    <property type="match status" value="1"/>
</dbReference>
<keyword evidence="2 3" id="KW-0690">Ribosome biogenesis</keyword>
<reference evidence="6 7" key="1">
    <citation type="submission" date="2015-08" db="EMBL/GenBank/DDBJ databases">
        <authorList>
            <person name="Babu N.S."/>
            <person name="Beckwith C.J."/>
            <person name="Beseler K.G."/>
            <person name="Brison A."/>
            <person name="Carone J.V."/>
            <person name="Caskin T.P."/>
            <person name="Diamond M."/>
            <person name="Durham M.E."/>
            <person name="Foxe J.M."/>
            <person name="Go M."/>
            <person name="Henderson B.A."/>
            <person name="Jones I.B."/>
            <person name="McGettigan J.A."/>
            <person name="Micheletti S.J."/>
            <person name="Nasrallah M.E."/>
            <person name="Ortiz D."/>
            <person name="Piller C.R."/>
            <person name="Privatt S.R."/>
            <person name="Schneider S.L."/>
            <person name="Sharp S."/>
            <person name="Smith T.C."/>
            <person name="Stanton J.D."/>
            <person name="Ullery H.E."/>
            <person name="Wilson R.J."/>
            <person name="Serrano M.G."/>
            <person name="Buck G."/>
            <person name="Lee V."/>
            <person name="Wang Y."/>
            <person name="Carvalho R."/>
            <person name="Voegtly L."/>
            <person name="Shi R."/>
            <person name="Duckworth R."/>
            <person name="Johnson A."/>
            <person name="Loviza R."/>
            <person name="Walstead R."/>
            <person name="Shah Z."/>
            <person name="Kiflezghi M."/>
            <person name="Wade K."/>
            <person name="Ball S.L."/>
            <person name="Bradley K.W."/>
            <person name="Asai D.J."/>
            <person name="Bowman C.A."/>
            <person name="Russell D.A."/>
            <person name="Pope W.H."/>
            <person name="Jacobs-Sera D."/>
            <person name="Hendrix R.W."/>
            <person name="Hatfull G.F."/>
        </authorList>
    </citation>
    <scope>NUCLEOTIDE SEQUENCE [LARGE SCALE GENOMIC DNA]</scope>
    <source>
        <strain evidence="6 7">DSM 27710</strain>
    </source>
</reference>
<dbReference type="HAMAP" id="MF_01077">
    <property type="entry name" value="RimP"/>
    <property type="match status" value="1"/>
</dbReference>
<dbReference type="GO" id="GO:0000028">
    <property type="term" value="P:ribosomal small subunit assembly"/>
    <property type="evidence" value="ECO:0007669"/>
    <property type="project" value="TreeGrafter"/>
</dbReference>
<comment type="subcellular location">
    <subcellularLocation>
        <location evidence="3">Cytoplasm</location>
    </subcellularLocation>
</comment>
<evidence type="ECO:0000313" key="6">
    <source>
        <dbReference type="EMBL" id="AKU90016.1"/>
    </source>
</evidence>
<dbReference type="Gene3D" id="3.30.300.70">
    <property type="entry name" value="RimP-like superfamily, N-terminal"/>
    <property type="match status" value="1"/>
</dbReference>
<feature type="domain" description="Ribosome maturation factor RimP N-terminal" evidence="4">
    <location>
        <begin position="17"/>
        <end position="87"/>
    </location>
</feature>
<dbReference type="GO" id="GO:0006412">
    <property type="term" value="P:translation"/>
    <property type="evidence" value="ECO:0007669"/>
    <property type="project" value="TreeGrafter"/>
</dbReference>
<dbReference type="Gene3D" id="2.30.30.180">
    <property type="entry name" value="Ribosome maturation factor RimP, C-terminal domain"/>
    <property type="match status" value="1"/>
</dbReference>
<dbReference type="InterPro" id="IPR035956">
    <property type="entry name" value="RimP_N_sf"/>
</dbReference>
<evidence type="ECO:0000256" key="3">
    <source>
        <dbReference type="HAMAP-Rule" id="MF_01077"/>
    </source>
</evidence>
<dbReference type="Pfam" id="PF17384">
    <property type="entry name" value="DUF150_C"/>
    <property type="match status" value="1"/>
</dbReference>
<keyword evidence="1 3" id="KW-0963">Cytoplasm</keyword>
<dbReference type="Pfam" id="PF02576">
    <property type="entry name" value="RimP_N"/>
    <property type="match status" value="1"/>
</dbReference>
<sequence length="168" mass="18867">MSEIFRDTAERVRELSEPIVEAEGMELVDVEYLREGGRWVLRLFIDRPEGVGLDDCQSISRQVEKLLDVEDVIEPAYSLEVSSPGIERPLKKREHFEQFAGRQVEIKTYGPIGDPPRKNFKGRLLGMGSGGEIEVEIDGKTFAVPFDKVAKAHLALDLDALAKDLRGK</sequence>
<name>A0A0K1P9B9_9BACT</name>
<dbReference type="PANTHER" id="PTHR33867:SF1">
    <property type="entry name" value="RIBOSOME MATURATION FACTOR RIMP"/>
    <property type="match status" value="1"/>
</dbReference>
<dbReference type="CDD" id="cd01734">
    <property type="entry name" value="YlxS_C"/>
    <property type="match status" value="1"/>
</dbReference>
<dbReference type="SUPFAM" id="SSF75420">
    <property type="entry name" value="YhbC-like, N-terminal domain"/>
    <property type="match status" value="1"/>
</dbReference>
<evidence type="ECO:0000256" key="2">
    <source>
        <dbReference type="ARBA" id="ARBA00022517"/>
    </source>
</evidence>
<dbReference type="InterPro" id="IPR003728">
    <property type="entry name" value="Ribosome_maturation_RimP"/>
</dbReference>
<feature type="domain" description="Ribosome maturation factor RimP C-terminal" evidence="5">
    <location>
        <begin position="90"/>
        <end position="156"/>
    </location>
</feature>
<dbReference type="KEGG" id="vin:AKJ08_0403"/>